<dbReference type="AlphaFoldDB" id="A0A6S7K0L5"/>
<protein>
    <recommendedName>
        <fullName evidence="1">Mutator-like transposase domain-containing protein</fullName>
    </recommendedName>
</protein>
<organism evidence="2 3">
    <name type="scientific">Paramuricea clavata</name>
    <name type="common">Red gorgonian</name>
    <name type="synonym">Violescent sea-whip</name>
    <dbReference type="NCBI Taxonomy" id="317549"/>
    <lineage>
        <taxon>Eukaryota</taxon>
        <taxon>Metazoa</taxon>
        <taxon>Cnidaria</taxon>
        <taxon>Anthozoa</taxon>
        <taxon>Octocorallia</taxon>
        <taxon>Malacalcyonacea</taxon>
        <taxon>Plexauridae</taxon>
        <taxon>Paramuricea</taxon>
    </lineage>
</organism>
<evidence type="ECO:0000259" key="1">
    <source>
        <dbReference type="Pfam" id="PF20700"/>
    </source>
</evidence>
<dbReference type="Pfam" id="PF20700">
    <property type="entry name" value="Mutator"/>
    <property type="match status" value="1"/>
</dbReference>
<evidence type="ECO:0000313" key="2">
    <source>
        <dbReference type="EMBL" id="CAB4036911.1"/>
    </source>
</evidence>
<sequence length="229" mass="25074">MKALINKASQSASARKIGEISDILVLTVNENKRGMAILYINRRMVYAMRLIDRGQSSMARFCSTKNMPPPVGSKSFTVSSAVAHKSDTACCNKGCRTEIYNSKTEDGEDILETAVSCDGTWRRRGFTSLHGCVTVISMENGQMLDVEPLSKVSKACKKQVLKSSKPLVINLGACCVAGVREADRLCVTKSNHKAEEKSKVQRKVITGRNKRKGDKNEVEEGKTYAAGSF</sequence>
<dbReference type="InterPro" id="IPR049012">
    <property type="entry name" value="Mutator_transp_dom"/>
</dbReference>
<accession>A0A6S7K0L5</accession>
<feature type="domain" description="Mutator-like transposase" evidence="1">
    <location>
        <begin position="31"/>
        <end position="160"/>
    </location>
</feature>
<gene>
    <name evidence="2" type="ORF">PACLA_8A017130</name>
</gene>
<comment type="caution">
    <text evidence="2">The sequence shown here is derived from an EMBL/GenBank/DDBJ whole genome shotgun (WGS) entry which is preliminary data.</text>
</comment>
<evidence type="ECO:0000313" key="3">
    <source>
        <dbReference type="Proteomes" id="UP001152795"/>
    </source>
</evidence>
<dbReference type="OrthoDB" id="10069847at2759"/>
<dbReference type="EMBL" id="CACRXK020022543">
    <property type="protein sequence ID" value="CAB4036911.1"/>
    <property type="molecule type" value="Genomic_DNA"/>
</dbReference>
<name>A0A6S7K0L5_PARCT</name>
<dbReference type="Proteomes" id="UP001152795">
    <property type="component" value="Unassembled WGS sequence"/>
</dbReference>
<proteinExistence type="predicted"/>
<keyword evidence="3" id="KW-1185">Reference proteome</keyword>
<reference evidence="2" key="1">
    <citation type="submission" date="2020-04" db="EMBL/GenBank/DDBJ databases">
        <authorList>
            <person name="Alioto T."/>
            <person name="Alioto T."/>
            <person name="Gomez Garrido J."/>
        </authorList>
    </citation>
    <scope>NUCLEOTIDE SEQUENCE</scope>
    <source>
        <strain evidence="2">A484AB</strain>
    </source>
</reference>